<sequence length="196" mass="22392">MVEQQVSSEMNKLTISETMISLITSDNVVFKVKPSIAKEMATVQSFVDESDGKITTVPLHNVTSSELPLIIEYCEKNVAGEINKAFEAEFVKNLDNEEVKDLFLAANYLDMKKLLDFTSQVIADRIANKSVEYVRKYFGVEDTEFLPGEEEKLREELAWTFTGVDEDEDEDEDEDADEKIEDKVENKKDVEEDQIE</sequence>
<dbReference type="OMA" id="HERAKGE"/>
<dbReference type="SUPFAM" id="SSF81382">
    <property type="entry name" value="Skp1 dimerisation domain-like"/>
    <property type="match status" value="1"/>
</dbReference>
<dbReference type="GO" id="GO:0016567">
    <property type="term" value="P:protein ubiquitination"/>
    <property type="evidence" value="ECO:0007669"/>
    <property type="project" value="UniProtKB-UniPathway"/>
</dbReference>
<keyword evidence="7" id="KW-0436">Ligase</keyword>
<dbReference type="SUPFAM" id="SSF54695">
    <property type="entry name" value="POZ domain"/>
    <property type="match status" value="1"/>
</dbReference>
<evidence type="ECO:0000256" key="3">
    <source>
        <dbReference type="ARBA" id="ARBA00022786"/>
    </source>
</evidence>
<dbReference type="InterPro" id="IPR016072">
    <property type="entry name" value="Skp1_comp_dimer"/>
</dbReference>
<reference evidence="8" key="3">
    <citation type="submission" date="2015-04" db="UniProtKB">
        <authorList>
            <consortium name="EnsemblPlants"/>
        </authorList>
    </citation>
    <scope>IDENTIFICATION</scope>
    <source>
        <strain evidence="8">cv. Jemalong A17</strain>
    </source>
</reference>
<dbReference type="STRING" id="3880.G7IQX7"/>
<dbReference type="UniPathway" id="UPA00143"/>
<dbReference type="PaxDb" id="3880-AES66336"/>
<dbReference type="InterPro" id="IPR036296">
    <property type="entry name" value="SKP1-like_dim_sf"/>
</dbReference>
<dbReference type="KEGG" id="mtr:11424737"/>
<comment type="pathway">
    <text evidence="1">Protein modification; protein ubiquitination.</text>
</comment>
<organism evidence="7 9">
    <name type="scientific">Medicago truncatula</name>
    <name type="common">Barrel medic</name>
    <name type="synonym">Medicago tribuloides</name>
    <dbReference type="NCBI Taxonomy" id="3880"/>
    <lineage>
        <taxon>Eukaryota</taxon>
        <taxon>Viridiplantae</taxon>
        <taxon>Streptophyta</taxon>
        <taxon>Embryophyta</taxon>
        <taxon>Tracheophyta</taxon>
        <taxon>Spermatophyta</taxon>
        <taxon>Magnoliopsida</taxon>
        <taxon>eudicotyledons</taxon>
        <taxon>Gunneridae</taxon>
        <taxon>Pentapetalae</taxon>
        <taxon>rosids</taxon>
        <taxon>fabids</taxon>
        <taxon>Fabales</taxon>
        <taxon>Fabaceae</taxon>
        <taxon>Papilionoideae</taxon>
        <taxon>50 kb inversion clade</taxon>
        <taxon>NPAAA clade</taxon>
        <taxon>Hologalegina</taxon>
        <taxon>IRL clade</taxon>
        <taxon>Trifolieae</taxon>
        <taxon>Medicago</taxon>
    </lineage>
</organism>
<evidence type="ECO:0000259" key="5">
    <source>
        <dbReference type="Pfam" id="PF01466"/>
    </source>
</evidence>
<gene>
    <name evidence="8" type="primary">11424737</name>
    <name evidence="7" type="ordered locus">MTR_2g066010</name>
</gene>
<reference evidence="7 9" key="1">
    <citation type="journal article" date="2011" name="Nature">
        <title>The Medicago genome provides insight into the evolution of rhizobial symbioses.</title>
        <authorList>
            <person name="Young N.D."/>
            <person name="Debelle F."/>
            <person name="Oldroyd G.E."/>
            <person name="Geurts R."/>
            <person name="Cannon S.B."/>
            <person name="Udvardi M.K."/>
            <person name="Benedito V.A."/>
            <person name="Mayer K.F."/>
            <person name="Gouzy J."/>
            <person name="Schoof H."/>
            <person name="Van de Peer Y."/>
            <person name="Proost S."/>
            <person name="Cook D.R."/>
            <person name="Meyers B.C."/>
            <person name="Spannagl M."/>
            <person name="Cheung F."/>
            <person name="De Mita S."/>
            <person name="Krishnakumar V."/>
            <person name="Gundlach H."/>
            <person name="Zhou S."/>
            <person name="Mudge J."/>
            <person name="Bharti A.K."/>
            <person name="Murray J.D."/>
            <person name="Naoumkina M.A."/>
            <person name="Rosen B."/>
            <person name="Silverstein K.A."/>
            <person name="Tang H."/>
            <person name="Rombauts S."/>
            <person name="Zhao P.X."/>
            <person name="Zhou P."/>
            <person name="Barbe V."/>
            <person name="Bardou P."/>
            <person name="Bechner M."/>
            <person name="Bellec A."/>
            <person name="Berger A."/>
            <person name="Berges H."/>
            <person name="Bidwell S."/>
            <person name="Bisseling T."/>
            <person name="Choisne N."/>
            <person name="Couloux A."/>
            <person name="Denny R."/>
            <person name="Deshpande S."/>
            <person name="Dai X."/>
            <person name="Doyle J.J."/>
            <person name="Dudez A.M."/>
            <person name="Farmer A.D."/>
            <person name="Fouteau S."/>
            <person name="Franken C."/>
            <person name="Gibelin C."/>
            <person name="Gish J."/>
            <person name="Goldstein S."/>
            <person name="Gonzalez A.J."/>
            <person name="Green P.J."/>
            <person name="Hallab A."/>
            <person name="Hartog M."/>
            <person name="Hua A."/>
            <person name="Humphray S.J."/>
            <person name="Jeong D.H."/>
            <person name="Jing Y."/>
            <person name="Jocker A."/>
            <person name="Kenton S.M."/>
            <person name="Kim D.J."/>
            <person name="Klee K."/>
            <person name="Lai H."/>
            <person name="Lang C."/>
            <person name="Lin S."/>
            <person name="Macmil S.L."/>
            <person name="Magdelenat G."/>
            <person name="Matthews L."/>
            <person name="McCorrison J."/>
            <person name="Monaghan E.L."/>
            <person name="Mun J.H."/>
            <person name="Najar F.Z."/>
            <person name="Nicholson C."/>
            <person name="Noirot C."/>
            <person name="O'Bleness M."/>
            <person name="Paule C.R."/>
            <person name="Poulain J."/>
            <person name="Prion F."/>
            <person name="Qin B."/>
            <person name="Qu C."/>
            <person name="Retzel E.F."/>
            <person name="Riddle C."/>
            <person name="Sallet E."/>
            <person name="Samain S."/>
            <person name="Samson N."/>
            <person name="Sanders I."/>
            <person name="Saurat O."/>
            <person name="Scarpelli C."/>
            <person name="Schiex T."/>
            <person name="Segurens B."/>
            <person name="Severin A.J."/>
            <person name="Sherrier D.J."/>
            <person name="Shi R."/>
            <person name="Sims S."/>
            <person name="Singer S.R."/>
            <person name="Sinharoy S."/>
            <person name="Sterck L."/>
            <person name="Viollet A."/>
            <person name="Wang B.B."/>
            <person name="Wang K."/>
            <person name="Wang M."/>
            <person name="Wang X."/>
            <person name="Warfsmann J."/>
            <person name="Weissenbach J."/>
            <person name="White D.D."/>
            <person name="White J.D."/>
            <person name="Wiley G.B."/>
            <person name="Wincker P."/>
            <person name="Xing Y."/>
            <person name="Yang L."/>
            <person name="Yao Z."/>
            <person name="Ying F."/>
            <person name="Zhai J."/>
            <person name="Zhou L."/>
            <person name="Zuber A."/>
            <person name="Denarie J."/>
            <person name="Dixon R.A."/>
            <person name="May G.D."/>
            <person name="Schwartz D.C."/>
            <person name="Rogers J."/>
            <person name="Quetier F."/>
            <person name="Town C.D."/>
            <person name="Roe B.A."/>
        </authorList>
    </citation>
    <scope>NUCLEOTIDE SEQUENCE [LARGE SCALE GENOMIC DNA]</scope>
    <source>
        <strain evidence="7">A17</strain>
        <strain evidence="8 9">cv. Jemalong A17</strain>
    </source>
</reference>
<accession>G7IQX7</accession>
<dbReference type="HOGENOM" id="CLU_059252_6_1_1"/>
<feature type="compositionally biased region" description="Acidic residues" evidence="4">
    <location>
        <begin position="164"/>
        <end position="179"/>
    </location>
</feature>
<comment type="similarity">
    <text evidence="2">Belongs to the SKP1 family.</text>
</comment>
<dbReference type="EnsemblPlants" id="AES66336">
    <property type="protein sequence ID" value="AES66336"/>
    <property type="gene ID" value="MTR_2g066010"/>
</dbReference>
<dbReference type="Proteomes" id="UP000002051">
    <property type="component" value="Chromosome 2"/>
</dbReference>
<evidence type="ECO:0000313" key="9">
    <source>
        <dbReference type="Proteomes" id="UP000002051"/>
    </source>
</evidence>
<dbReference type="Pfam" id="PF03931">
    <property type="entry name" value="Skp1_POZ"/>
    <property type="match status" value="1"/>
</dbReference>
<dbReference type="GO" id="GO:0009867">
    <property type="term" value="P:jasmonic acid mediated signaling pathway"/>
    <property type="evidence" value="ECO:0007669"/>
    <property type="project" value="UniProtKB-ARBA"/>
</dbReference>
<dbReference type="Pfam" id="PF01466">
    <property type="entry name" value="Skp1"/>
    <property type="match status" value="1"/>
</dbReference>
<dbReference type="InterPro" id="IPR016073">
    <property type="entry name" value="Skp1_comp_POZ"/>
</dbReference>
<keyword evidence="3" id="KW-0833">Ubl conjugation pathway</keyword>
<feature type="domain" description="SKP1 component dimerisation" evidence="5">
    <location>
        <begin position="112"/>
        <end position="159"/>
    </location>
</feature>
<dbReference type="AlphaFoldDB" id="G7IQX7"/>
<dbReference type="OrthoDB" id="2342932at2759"/>
<dbReference type="InterPro" id="IPR016897">
    <property type="entry name" value="SKP1"/>
</dbReference>
<dbReference type="SMART" id="SM00512">
    <property type="entry name" value="Skp1"/>
    <property type="match status" value="1"/>
</dbReference>
<dbReference type="GO" id="GO:0016874">
    <property type="term" value="F:ligase activity"/>
    <property type="evidence" value="ECO:0007669"/>
    <property type="project" value="UniProtKB-KW"/>
</dbReference>
<dbReference type="GO" id="GO:0005737">
    <property type="term" value="C:cytoplasm"/>
    <property type="evidence" value="ECO:0000318"/>
    <property type="project" value="GO_Central"/>
</dbReference>
<reference evidence="7 9" key="2">
    <citation type="journal article" date="2014" name="BMC Genomics">
        <title>An improved genome release (version Mt4.0) for the model legume Medicago truncatula.</title>
        <authorList>
            <person name="Tang H."/>
            <person name="Krishnakumar V."/>
            <person name="Bidwell S."/>
            <person name="Rosen B."/>
            <person name="Chan A."/>
            <person name="Zhou S."/>
            <person name="Gentzbittel L."/>
            <person name="Childs K.L."/>
            <person name="Yandell M."/>
            <person name="Gundlach H."/>
            <person name="Mayer K.F."/>
            <person name="Schwartz D.C."/>
            <person name="Town C.D."/>
        </authorList>
    </citation>
    <scope>GENOME REANNOTATION</scope>
    <source>
        <strain evidence="8 9">cv. Jemalong A17</strain>
    </source>
</reference>
<protein>
    <submittedName>
        <fullName evidence="7">SCF ubiquitin ligase, SKP1 component</fullName>
    </submittedName>
</protein>
<name>G7IQX7_MEDTR</name>
<dbReference type="GO" id="GO:0031146">
    <property type="term" value="P:SCF-dependent proteasomal ubiquitin-dependent protein catabolic process"/>
    <property type="evidence" value="ECO:0000318"/>
    <property type="project" value="GO_Central"/>
</dbReference>
<dbReference type="eggNOG" id="KOG1724">
    <property type="taxonomic scope" value="Eukaryota"/>
</dbReference>
<feature type="region of interest" description="Disordered" evidence="4">
    <location>
        <begin position="160"/>
        <end position="196"/>
    </location>
</feature>
<evidence type="ECO:0000259" key="6">
    <source>
        <dbReference type="Pfam" id="PF03931"/>
    </source>
</evidence>
<evidence type="ECO:0000256" key="4">
    <source>
        <dbReference type="SAM" id="MobiDB-lite"/>
    </source>
</evidence>
<feature type="domain" description="SKP1 component POZ" evidence="6">
    <location>
        <begin position="19"/>
        <end position="78"/>
    </location>
</feature>
<dbReference type="PANTHER" id="PTHR11165">
    <property type="entry name" value="SKP1"/>
    <property type="match status" value="1"/>
</dbReference>
<evidence type="ECO:0000313" key="7">
    <source>
        <dbReference type="EMBL" id="AES66336.1"/>
    </source>
</evidence>
<keyword evidence="9" id="KW-1185">Reference proteome</keyword>
<evidence type="ECO:0000313" key="8">
    <source>
        <dbReference type="EnsemblPlants" id="AES66336"/>
    </source>
</evidence>
<dbReference type="GO" id="GO:0097602">
    <property type="term" value="F:cullin family protein binding"/>
    <property type="evidence" value="ECO:0000318"/>
    <property type="project" value="GO_Central"/>
</dbReference>
<evidence type="ECO:0000256" key="2">
    <source>
        <dbReference type="ARBA" id="ARBA00009993"/>
    </source>
</evidence>
<feature type="compositionally biased region" description="Basic and acidic residues" evidence="4">
    <location>
        <begin position="180"/>
        <end position="190"/>
    </location>
</feature>
<dbReference type="Gene3D" id="3.30.710.10">
    <property type="entry name" value="Potassium Channel Kv1.1, Chain A"/>
    <property type="match status" value="1"/>
</dbReference>
<dbReference type="InterPro" id="IPR001232">
    <property type="entry name" value="SKP1-like"/>
</dbReference>
<dbReference type="EMBL" id="CM001218">
    <property type="protein sequence ID" value="AES66336.1"/>
    <property type="molecule type" value="Genomic_DNA"/>
</dbReference>
<dbReference type="GO" id="GO:0005634">
    <property type="term" value="C:nucleus"/>
    <property type="evidence" value="ECO:0000318"/>
    <property type="project" value="GO_Central"/>
</dbReference>
<evidence type="ECO:0000256" key="1">
    <source>
        <dbReference type="ARBA" id="ARBA00004906"/>
    </source>
</evidence>
<dbReference type="InterPro" id="IPR011333">
    <property type="entry name" value="SKP1/BTB/POZ_sf"/>
</dbReference>
<proteinExistence type="inferred from homology"/>